<dbReference type="AlphaFoldDB" id="A0A225WQE0"/>
<evidence type="ECO:0000313" key="2">
    <source>
        <dbReference type="Proteomes" id="UP000198211"/>
    </source>
</evidence>
<sequence>MRNPGQAKFEFGMTRSEKNAGATVEKTRSFWDAFERATVGLNDAVRLNAFRVLLKGETGEDWWILLTLKTRFYNQFTCLTPLQMIERLMNAKCFKGMPVEVCDDVISNLCDSALVTDSQMIYQYF</sequence>
<evidence type="ECO:0000313" key="1">
    <source>
        <dbReference type="EMBL" id="OWZ19289.1"/>
    </source>
</evidence>
<accession>A0A225WQE0</accession>
<gene>
    <name evidence="1" type="ORF">PHMEG_0006489</name>
</gene>
<organism evidence="1 2">
    <name type="scientific">Phytophthora megakarya</name>
    <dbReference type="NCBI Taxonomy" id="4795"/>
    <lineage>
        <taxon>Eukaryota</taxon>
        <taxon>Sar</taxon>
        <taxon>Stramenopiles</taxon>
        <taxon>Oomycota</taxon>
        <taxon>Peronosporomycetes</taxon>
        <taxon>Peronosporales</taxon>
        <taxon>Peronosporaceae</taxon>
        <taxon>Phytophthora</taxon>
    </lineage>
</organism>
<keyword evidence="2" id="KW-1185">Reference proteome</keyword>
<dbReference type="OrthoDB" id="115111at2759"/>
<protein>
    <submittedName>
        <fullName evidence="1">Uncharacterized protein</fullName>
    </submittedName>
</protein>
<dbReference type="EMBL" id="NBNE01000461">
    <property type="protein sequence ID" value="OWZ19289.1"/>
    <property type="molecule type" value="Genomic_DNA"/>
</dbReference>
<name>A0A225WQE0_9STRA</name>
<reference evidence="2" key="1">
    <citation type="submission" date="2017-03" db="EMBL/GenBank/DDBJ databases">
        <title>Phytopthora megakarya and P. palmivora, two closely related causual agents of cacao black pod achieved similar genome size and gene model numbers by different mechanisms.</title>
        <authorList>
            <person name="Ali S."/>
            <person name="Shao J."/>
            <person name="Larry D.J."/>
            <person name="Kronmiller B."/>
            <person name="Shen D."/>
            <person name="Strem M.D."/>
            <person name="Melnick R.L."/>
            <person name="Guiltinan M.J."/>
            <person name="Tyler B.M."/>
            <person name="Meinhardt L.W."/>
            <person name="Bailey B.A."/>
        </authorList>
    </citation>
    <scope>NUCLEOTIDE SEQUENCE [LARGE SCALE GENOMIC DNA]</scope>
    <source>
        <strain evidence="2">zdho120</strain>
    </source>
</reference>
<comment type="caution">
    <text evidence="1">The sequence shown here is derived from an EMBL/GenBank/DDBJ whole genome shotgun (WGS) entry which is preliminary data.</text>
</comment>
<proteinExistence type="predicted"/>
<dbReference type="Proteomes" id="UP000198211">
    <property type="component" value="Unassembled WGS sequence"/>
</dbReference>